<dbReference type="SUPFAM" id="SSF47336">
    <property type="entry name" value="ACP-like"/>
    <property type="match status" value="1"/>
</dbReference>
<evidence type="ECO:0000256" key="3">
    <source>
        <dbReference type="SAM" id="MobiDB-lite"/>
    </source>
</evidence>
<dbReference type="Pfam" id="PF00550">
    <property type="entry name" value="PP-binding"/>
    <property type="match status" value="1"/>
</dbReference>
<dbReference type="InterPro" id="IPR025110">
    <property type="entry name" value="AMP-bd_C"/>
</dbReference>
<keyword evidence="1" id="KW-0596">Phosphopantetheine</keyword>
<organism evidence="5 6">
    <name type="scientific">Mucilaginibacter terrae</name>
    <dbReference type="NCBI Taxonomy" id="1955052"/>
    <lineage>
        <taxon>Bacteria</taxon>
        <taxon>Pseudomonadati</taxon>
        <taxon>Bacteroidota</taxon>
        <taxon>Sphingobacteriia</taxon>
        <taxon>Sphingobacteriales</taxon>
        <taxon>Sphingobacteriaceae</taxon>
        <taxon>Mucilaginibacter</taxon>
    </lineage>
</organism>
<dbReference type="RefSeq" id="WP_311946741.1">
    <property type="nucleotide sequence ID" value="NZ_JAVLVU010000001.1"/>
</dbReference>
<dbReference type="PANTHER" id="PTHR45527:SF1">
    <property type="entry name" value="FATTY ACID SYNTHASE"/>
    <property type="match status" value="1"/>
</dbReference>
<dbReference type="InterPro" id="IPR000873">
    <property type="entry name" value="AMP-dep_synth/lig_dom"/>
</dbReference>
<dbReference type="NCBIfam" id="TIGR01733">
    <property type="entry name" value="AA-adenyl-dom"/>
    <property type="match status" value="1"/>
</dbReference>
<protein>
    <submittedName>
        <fullName evidence="5">Amino acid adenylation domain-containing protein</fullName>
    </submittedName>
</protein>
<dbReference type="InterPro" id="IPR029058">
    <property type="entry name" value="AB_hydrolase_fold"/>
</dbReference>
<dbReference type="InterPro" id="IPR020845">
    <property type="entry name" value="AMP-binding_CS"/>
</dbReference>
<dbReference type="Gene3D" id="2.30.38.10">
    <property type="entry name" value="Luciferase, Domain 3"/>
    <property type="match status" value="1"/>
</dbReference>
<dbReference type="SUPFAM" id="SSF56801">
    <property type="entry name" value="Acetyl-CoA synthetase-like"/>
    <property type="match status" value="1"/>
</dbReference>
<dbReference type="Pfam" id="PF00668">
    <property type="entry name" value="Condensation"/>
    <property type="match status" value="1"/>
</dbReference>
<dbReference type="Gene3D" id="3.30.559.10">
    <property type="entry name" value="Chloramphenicol acetyltransferase-like domain"/>
    <property type="match status" value="1"/>
</dbReference>
<evidence type="ECO:0000259" key="4">
    <source>
        <dbReference type="PROSITE" id="PS50075"/>
    </source>
</evidence>
<comment type="caution">
    <text evidence="5">The sequence shown here is derived from an EMBL/GenBank/DDBJ whole genome shotgun (WGS) entry which is preliminary data.</text>
</comment>
<dbReference type="SUPFAM" id="SSF53474">
    <property type="entry name" value="alpha/beta-Hydrolases"/>
    <property type="match status" value="1"/>
</dbReference>
<sequence>MLFTIIKHHIIGDGWSTGVMLEDLAKFYNAYNQNHSAYLATPTQLSDYASWQAAFKQSAVYHETVAFWLNEYKNGAPVLNLPTDRPRQPTRTYKGHRIDVPLSPNLASKVKAMGAKAGASLVTTLLTAFEILLYQKTQQTDVVVGLPAAGQAASGLTGVVGHCVNLLPLLSHIAPASSFIDYLKKRKKEVLDAYDHQNITFGELIRKLYIPRDASRIPLVPVIFNIDMGMDNAVAFDGLELKLISNPRSYENFELYLNVTRSKEDIVLEWSYNTDIFDAQTIEGYNSSYVDILQAMADTPDANIAQIAGVQQEPVNLSVISGDKAHIEANTNLITLFGATAKQYAHKIAVTFNQTTLTYAQLGQKVNQLSAFLVQKGVSKGDIVALLLSRSAQMVVSMLAVLKAGAAYLPLDPNYPEERIAFMLEDSLAKLLLVSQPYKGIYGNVVNEIIVEDAWTQLDNYDTNDTAAKLIGDDLAYIIYTSGSTGKPKGVKITHGNLINFLLSMQKVPGVNSTDRLLAITTISFDIAGLELYVPLISGAELIVADAETARDGRLLVNRITESNITVLQATPSTWQMLIDSGMQRRENLKALSGGEPLSKELANQLLTLTASLWNMYGPTETTVWSTLKQVIKGEKLITVGKPISNTQVYIMNEAGNPLPAGTSGEICIGGYGVAKGYLNRAQLTAEKFVTDTIFQTHPAKLYRTGDLGKLLDNGEIQCLGRIDDQVKIRGHRIELGEIENSISLLDGVKQCVVMAYDDALLNKYLVAFVITDNAHAGLVTSNITNQWREKLAAYLPEYMLPEDFIHVAAFPKTPNGKTDRKALPKPERTQQYESKSEALPVTDEEKLIATIFAEILGLTNVCVTDDFFALGGHSLLAIKVMVAIEKLTGDRLPLAAFFNNSTVEKLAALLAGHKTVESWETVVPIKKDGIKPPLFLVHGSGLNLLLFKSIGDHFDEDHPLYGIQAIGLASPAALPETVEAIAAYHVSEILKARPEGPYAIAGYSYGGFIAYEIVKKLINSGKKVSFFGIIDTDAWAAMPPKTTAGRIIKKVIRQFHKIPFFINSFIKYPGEALAYQQLVFKRKFAQKDLSRSASSVQQYTAYEQQLRKSYNNVVKAYRITPFDIEVSLFKVEKRIYFVDNPKFMGWNRIALKGVKVYTVPGDHNTFRLPPNDKIFAAVIQKAMDVSVKN</sequence>
<name>A0ABU3GMG7_9SPHI</name>
<evidence type="ECO:0000256" key="2">
    <source>
        <dbReference type="ARBA" id="ARBA00022553"/>
    </source>
</evidence>
<dbReference type="InterPro" id="IPR001031">
    <property type="entry name" value="Thioesterase"/>
</dbReference>
<dbReference type="SUPFAM" id="SSF52777">
    <property type="entry name" value="CoA-dependent acyltransferases"/>
    <property type="match status" value="2"/>
</dbReference>
<feature type="domain" description="Carrier" evidence="4">
    <location>
        <begin position="840"/>
        <end position="915"/>
    </location>
</feature>
<dbReference type="InterPro" id="IPR009081">
    <property type="entry name" value="PP-bd_ACP"/>
</dbReference>
<dbReference type="Gene3D" id="3.30.559.30">
    <property type="entry name" value="Nonribosomal peptide synthetase, condensation domain"/>
    <property type="match status" value="1"/>
</dbReference>
<proteinExistence type="predicted"/>
<gene>
    <name evidence="5" type="ORF">QE417_000055</name>
</gene>
<dbReference type="EMBL" id="JAVLVU010000001">
    <property type="protein sequence ID" value="MDT3400983.1"/>
    <property type="molecule type" value="Genomic_DNA"/>
</dbReference>
<dbReference type="Gene3D" id="3.30.300.30">
    <property type="match status" value="1"/>
</dbReference>
<dbReference type="CDD" id="cd12116">
    <property type="entry name" value="A_NRPS_Ta1_like"/>
    <property type="match status" value="1"/>
</dbReference>
<reference evidence="6" key="1">
    <citation type="submission" date="2023-07" db="EMBL/GenBank/DDBJ databases">
        <title>Functional and genomic diversity of the sorghum phyllosphere microbiome.</title>
        <authorList>
            <person name="Shade A."/>
        </authorList>
    </citation>
    <scope>NUCLEOTIDE SEQUENCE [LARGE SCALE GENOMIC DNA]</scope>
    <source>
        <strain evidence="6">SORGH_AS_0422</strain>
    </source>
</reference>
<dbReference type="PROSITE" id="PS50075">
    <property type="entry name" value="CARRIER"/>
    <property type="match status" value="1"/>
</dbReference>
<feature type="compositionally biased region" description="Basic and acidic residues" evidence="3">
    <location>
        <begin position="818"/>
        <end position="837"/>
    </location>
</feature>
<dbReference type="SMART" id="SM00823">
    <property type="entry name" value="PKS_PP"/>
    <property type="match status" value="1"/>
</dbReference>
<dbReference type="InterPro" id="IPR020806">
    <property type="entry name" value="PKS_PP-bd"/>
</dbReference>
<evidence type="ECO:0000313" key="6">
    <source>
        <dbReference type="Proteomes" id="UP001258315"/>
    </source>
</evidence>
<dbReference type="Gene3D" id="3.40.50.980">
    <property type="match status" value="2"/>
</dbReference>
<dbReference type="Pfam" id="PF00501">
    <property type="entry name" value="AMP-binding"/>
    <property type="match status" value="1"/>
</dbReference>
<keyword evidence="6" id="KW-1185">Reference proteome</keyword>
<dbReference type="InterPro" id="IPR010071">
    <property type="entry name" value="AA_adenyl_dom"/>
</dbReference>
<accession>A0ABU3GMG7</accession>
<dbReference type="PROSITE" id="PS00455">
    <property type="entry name" value="AMP_BINDING"/>
    <property type="match status" value="1"/>
</dbReference>
<dbReference type="Pfam" id="PF13193">
    <property type="entry name" value="AMP-binding_C"/>
    <property type="match status" value="1"/>
</dbReference>
<dbReference type="InterPro" id="IPR023213">
    <property type="entry name" value="CAT-like_dom_sf"/>
</dbReference>
<dbReference type="PRINTS" id="PR00154">
    <property type="entry name" value="AMPBINDING"/>
</dbReference>
<evidence type="ECO:0000313" key="5">
    <source>
        <dbReference type="EMBL" id="MDT3400983.1"/>
    </source>
</evidence>
<dbReference type="InterPro" id="IPR045851">
    <property type="entry name" value="AMP-bd_C_sf"/>
</dbReference>
<feature type="region of interest" description="Disordered" evidence="3">
    <location>
        <begin position="815"/>
        <end position="837"/>
    </location>
</feature>
<dbReference type="Gene3D" id="3.40.50.1820">
    <property type="entry name" value="alpha/beta hydrolase"/>
    <property type="match status" value="1"/>
</dbReference>
<dbReference type="Pfam" id="PF00975">
    <property type="entry name" value="Thioesterase"/>
    <property type="match status" value="1"/>
</dbReference>
<dbReference type="Proteomes" id="UP001258315">
    <property type="component" value="Unassembled WGS sequence"/>
</dbReference>
<keyword evidence="2" id="KW-0597">Phosphoprotein</keyword>
<dbReference type="InterPro" id="IPR036736">
    <property type="entry name" value="ACP-like_sf"/>
</dbReference>
<dbReference type="Gene3D" id="1.10.1200.10">
    <property type="entry name" value="ACP-like"/>
    <property type="match status" value="1"/>
</dbReference>
<dbReference type="InterPro" id="IPR020459">
    <property type="entry name" value="AMP-binding"/>
</dbReference>
<dbReference type="InterPro" id="IPR001242">
    <property type="entry name" value="Condensation_dom"/>
</dbReference>
<evidence type="ECO:0000256" key="1">
    <source>
        <dbReference type="ARBA" id="ARBA00022450"/>
    </source>
</evidence>
<dbReference type="PANTHER" id="PTHR45527">
    <property type="entry name" value="NONRIBOSOMAL PEPTIDE SYNTHETASE"/>
    <property type="match status" value="1"/>
</dbReference>